<evidence type="ECO:0000256" key="3">
    <source>
        <dbReference type="ARBA" id="ARBA00022475"/>
    </source>
</evidence>
<dbReference type="Pfam" id="PF03176">
    <property type="entry name" value="MMPL"/>
    <property type="match status" value="2"/>
</dbReference>
<dbReference type="InterPro" id="IPR050545">
    <property type="entry name" value="Mycobact_MmpL"/>
</dbReference>
<dbReference type="Gene3D" id="1.20.1640.10">
    <property type="entry name" value="Multidrug efflux transporter AcrB transmembrane domain"/>
    <property type="match status" value="2"/>
</dbReference>
<feature type="transmembrane region" description="Helical" evidence="8">
    <location>
        <begin position="204"/>
        <end position="222"/>
    </location>
</feature>
<feature type="transmembrane region" description="Helical" evidence="8">
    <location>
        <begin position="177"/>
        <end position="197"/>
    </location>
</feature>
<feature type="transmembrane region" description="Helical" evidence="8">
    <location>
        <begin position="531"/>
        <end position="550"/>
    </location>
</feature>
<dbReference type="GO" id="GO:0005886">
    <property type="term" value="C:plasma membrane"/>
    <property type="evidence" value="ECO:0007669"/>
    <property type="project" value="UniProtKB-SubCell"/>
</dbReference>
<gene>
    <name evidence="10" type="ORF">FDO65_20255</name>
</gene>
<feature type="transmembrane region" description="Helical" evidence="8">
    <location>
        <begin position="20"/>
        <end position="41"/>
    </location>
</feature>
<comment type="similarity">
    <text evidence="2">Belongs to the resistance-nodulation-cell division (RND) (TC 2.A.6) family. MmpL subfamily.</text>
</comment>
<evidence type="ECO:0000313" key="11">
    <source>
        <dbReference type="Proteomes" id="UP000306985"/>
    </source>
</evidence>
<feature type="transmembrane region" description="Helical" evidence="8">
    <location>
        <begin position="270"/>
        <end position="297"/>
    </location>
</feature>
<dbReference type="Proteomes" id="UP000306985">
    <property type="component" value="Unassembled WGS sequence"/>
</dbReference>
<name>A0A4U6Q8X0_9ACTN</name>
<feature type="transmembrane region" description="Helical" evidence="8">
    <location>
        <begin position="371"/>
        <end position="395"/>
    </location>
</feature>
<proteinExistence type="inferred from homology"/>
<dbReference type="RefSeq" id="WP_137451575.1">
    <property type="nucleotide sequence ID" value="NZ_SZZH01000007.1"/>
</dbReference>
<evidence type="ECO:0000256" key="2">
    <source>
        <dbReference type="ARBA" id="ARBA00010157"/>
    </source>
</evidence>
<keyword evidence="4 8" id="KW-0812">Transmembrane</keyword>
<feature type="region of interest" description="Disordered" evidence="7">
    <location>
        <begin position="739"/>
        <end position="805"/>
    </location>
</feature>
<dbReference type="InterPro" id="IPR000731">
    <property type="entry name" value="SSD"/>
</dbReference>
<sequence>MATFLYRLGRLAVGHRRAFLIGWLVIFFGMGTAAATLAGTFTTSLSIPGTPAQAALDELNEKIPGSGDATGRIVFVAPEGKTLADPAYQQAIGTVVKEVSGLPGVTSIVDPATARTVSPDQRVGFATASFKGQLTEIPLETQNEIKTIADANQVDGLQIFRGGGTVPQAPSVGSTEGLGVIVALVVLMITFGSFVAAGLPMLTALIGVGTGVSGILWASSAIEMSNTAPILALMLGLAVGIDYALFIVSRHRAQVKGGMAIEESIARANGTAGSAVVFAGLTVLIALAGLSVVGIPFLSIMGIAAAGTVAVAVLIAITLLPALLGFAGDKVLPRKARAAAAALRDGSAGSSATVEHHEPNRWIRAIARKPALFLVGGVVAMGVLAIPVTSLQLGLPDDGSASPDTTQRQAYDAVTSSFGAGANGPLLVTVALNPGTDPASMQQILGGVAQSLQTASPDVAVALPAGASPDGSYGLITVVPKSGPSDEATVDLVHTLRDQAGPLGSQVGATLKVTGLTAVAIDISDKLASALPVYLLIVVGLALVLLLLVFRSIVVPVVAALGFLLSIGVAFGAVVAVYQWGWLSAIFGVDTPAPIISFLPILLIGVLFGLAMDYQVFMVSGMREAYVHGADPKTAVVTGFANGSRVVTAAAIIMTSVFAGFMLAPDKIIASIGFALGLGVLVDAFVVRMTLTPAIMRLLGQAAWYLPAWLARILPNVDIEGEKLLAQLDADRPAPAMVGVGAGGASGPDSDGATVRGAHARVDGQPASGLTAPLDGAASDGSTSNGAATDGSAAQPAGGRHRARD</sequence>
<keyword evidence="11" id="KW-1185">Reference proteome</keyword>
<evidence type="ECO:0000259" key="9">
    <source>
        <dbReference type="PROSITE" id="PS50156"/>
    </source>
</evidence>
<feature type="domain" description="SSD" evidence="9">
    <location>
        <begin position="197"/>
        <end position="326"/>
    </location>
</feature>
<evidence type="ECO:0000256" key="5">
    <source>
        <dbReference type="ARBA" id="ARBA00022989"/>
    </source>
</evidence>
<dbReference type="PANTHER" id="PTHR33406">
    <property type="entry name" value="MEMBRANE PROTEIN MJ1562-RELATED"/>
    <property type="match status" value="1"/>
</dbReference>
<feature type="transmembrane region" description="Helical" evidence="8">
    <location>
        <begin position="635"/>
        <end position="662"/>
    </location>
</feature>
<dbReference type="AlphaFoldDB" id="A0A4U6Q8X0"/>
<keyword evidence="5 8" id="KW-1133">Transmembrane helix</keyword>
<evidence type="ECO:0000256" key="7">
    <source>
        <dbReference type="SAM" id="MobiDB-lite"/>
    </source>
</evidence>
<feature type="transmembrane region" description="Helical" evidence="8">
    <location>
        <begin position="303"/>
        <end position="327"/>
    </location>
</feature>
<evidence type="ECO:0000256" key="4">
    <source>
        <dbReference type="ARBA" id="ARBA00022692"/>
    </source>
</evidence>
<reference evidence="10 11" key="1">
    <citation type="submission" date="2019-05" db="EMBL/GenBank/DDBJ databases">
        <title>Nakamurella sp. N5BH11, whole genome shotgun sequence.</title>
        <authorList>
            <person name="Tuo L."/>
        </authorList>
    </citation>
    <scope>NUCLEOTIDE SEQUENCE [LARGE SCALE GENOMIC DNA]</scope>
    <source>
        <strain evidence="10 11">N5BH11</strain>
    </source>
</reference>
<feature type="transmembrane region" description="Helical" evidence="8">
    <location>
        <begin position="557"/>
        <end position="581"/>
    </location>
</feature>
<protein>
    <submittedName>
        <fullName evidence="10">MMPL family transporter</fullName>
    </submittedName>
</protein>
<dbReference type="InterPro" id="IPR004869">
    <property type="entry name" value="MMPL_dom"/>
</dbReference>
<feature type="transmembrane region" description="Helical" evidence="8">
    <location>
        <begin position="228"/>
        <end position="249"/>
    </location>
</feature>
<keyword evidence="6 8" id="KW-0472">Membrane</keyword>
<dbReference type="OrthoDB" id="7051771at2"/>
<feature type="transmembrane region" description="Helical" evidence="8">
    <location>
        <begin position="668"/>
        <end position="687"/>
    </location>
</feature>
<feature type="transmembrane region" description="Helical" evidence="8">
    <location>
        <begin position="593"/>
        <end position="614"/>
    </location>
</feature>
<dbReference type="EMBL" id="SZZH01000007">
    <property type="protein sequence ID" value="TKV56306.1"/>
    <property type="molecule type" value="Genomic_DNA"/>
</dbReference>
<evidence type="ECO:0000313" key="10">
    <source>
        <dbReference type="EMBL" id="TKV56306.1"/>
    </source>
</evidence>
<organism evidence="10 11">
    <name type="scientific">Nakamurella flava</name>
    <dbReference type="NCBI Taxonomy" id="2576308"/>
    <lineage>
        <taxon>Bacteria</taxon>
        <taxon>Bacillati</taxon>
        <taxon>Actinomycetota</taxon>
        <taxon>Actinomycetes</taxon>
        <taxon>Nakamurellales</taxon>
        <taxon>Nakamurellaceae</taxon>
        <taxon>Nakamurella</taxon>
    </lineage>
</organism>
<evidence type="ECO:0000256" key="8">
    <source>
        <dbReference type="SAM" id="Phobius"/>
    </source>
</evidence>
<keyword evidence="3" id="KW-1003">Cell membrane</keyword>
<dbReference type="PANTHER" id="PTHR33406:SF11">
    <property type="entry name" value="MEMBRANE PROTEIN SCO6666-RELATED"/>
    <property type="match status" value="1"/>
</dbReference>
<evidence type="ECO:0000256" key="1">
    <source>
        <dbReference type="ARBA" id="ARBA00004651"/>
    </source>
</evidence>
<dbReference type="PROSITE" id="PS50156">
    <property type="entry name" value="SSD"/>
    <property type="match status" value="1"/>
</dbReference>
<dbReference type="SUPFAM" id="SSF82866">
    <property type="entry name" value="Multidrug efflux transporter AcrB transmembrane domain"/>
    <property type="match status" value="2"/>
</dbReference>
<accession>A0A4U6Q8X0</accession>
<comment type="caution">
    <text evidence="10">The sequence shown here is derived from an EMBL/GenBank/DDBJ whole genome shotgun (WGS) entry which is preliminary data.</text>
</comment>
<evidence type="ECO:0000256" key="6">
    <source>
        <dbReference type="ARBA" id="ARBA00023136"/>
    </source>
</evidence>
<comment type="subcellular location">
    <subcellularLocation>
        <location evidence="1">Cell membrane</location>
        <topology evidence="1">Multi-pass membrane protein</topology>
    </subcellularLocation>
</comment>